<dbReference type="Proteomes" id="UP001219518">
    <property type="component" value="Unassembled WGS sequence"/>
</dbReference>
<feature type="transmembrane region" description="Helical" evidence="2">
    <location>
        <begin position="151"/>
        <end position="175"/>
    </location>
</feature>
<feature type="transmembrane region" description="Helical" evidence="2">
    <location>
        <begin position="118"/>
        <end position="139"/>
    </location>
</feature>
<evidence type="ECO:0000313" key="4">
    <source>
        <dbReference type="Proteomes" id="UP001219518"/>
    </source>
</evidence>
<dbReference type="EMBL" id="JAHWGI010000287">
    <property type="protein sequence ID" value="KAK3911901.1"/>
    <property type="molecule type" value="Genomic_DNA"/>
</dbReference>
<name>A0AAE1L9N6_9NEOP</name>
<feature type="region of interest" description="Disordered" evidence="1">
    <location>
        <begin position="289"/>
        <end position="335"/>
    </location>
</feature>
<evidence type="ECO:0000256" key="1">
    <source>
        <dbReference type="SAM" id="MobiDB-lite"/>
    </source>
</evidence>
<feature type="transmembrane region" description="Helical" evidence="2">
    <location>
        <begin position="181"/>
        <end position="201"/>
    </location>
</feature>
<evidence type="ECO:0000256" key="2">
    <source>
        <dbReference type="SAM" id="Phobius"/>
    </source>
</evidence>
<organism evidence="3 4">
    <name type="scientific">Frankliniella fusca</name>
    <dbReference type="NCBI Taxonomy" id="407009"/>
    <lineage>
        <taxon>Eukaryota</taxon>
        <taxon>Metazoa</taxon>
        <taxon>Ecdysozoa</taxon>
        <taxon>Arthropoda</taxon>
        <taxon>Hexapoda</taxon>
        <taxon>Insecta</taxon>
        <taxon>Pterygota</taxon>
        <taxon>Neoptera</taxon>
        <taxon>Paraneoptera</taxon>
        <taxon>Thysanoptera</taxon>
        <taxon>Terebrantia</taxon>
        <taxon>Thripoidea</taxon>
        <taxon>Thripidae</taxon>
        <taxon>Frankliniella</taxon>
    </lineage>
</organism>
<keyword evidence="4" id="KW-1185">Reference proteome</keyword>
<comment type="caution">
    <text evidence="3">The sequence shown here is derived from an EMBL/GenBank/DDBJ whole genome shotgun (WGS) entry which is preliminary data.</text>
</comment>
<feature type="non-terminal residue" evidence="3">
    <location>
        <position position="1"/>
    </location>
</feature>
<evidence type="ECO:0000313" key="3">
    <source>
        <dbReference type="EMBL" id="KAK3911901.1"/>
    </source>
</evidence>
<dbReference type="AlphaFoldDB" id="A0AAE1L9N6"/>
<gene>
    <name evidence="3" type="ORF">KUF71_004581</name>
</gene>
<proteinExistence type="predicted"/>
<reference evidence="3" key="2">
    <citation type="journal article" date="2023" name="BMC Genomics">
        <title>Pest status, molecular evolution, and epigenetic factors derived from the genome assembly of Frankliniella fusca, a thysanopteran phytovirus vector.</title>
        <authorList>
            <person name="Catto M.A."/>
            <person name="Labadie P.E."/>
            <person name="Jacobson A.L."/>
            <person name="Kennedy G.G."/>
            <person name="Srinivasan R."/>
            <person name="Hunt B.G."/>
        </authorList>
    </citation>
    <scope>NUCLEOTIDE SEQUENCE</scope>
    <source>
        <strain evidence="3">PL_HMW_Pooled</strain>
    </source>
</reference>
<reference evidence="3" key="1">
    <citation type="submission" date="2021-07" db="EMBL/GenBank/DDBJ databases">
        <authorList>
            <person name="Catto M.A."/>
            <person name="Jacobson A."/>
            <person name="Kennedy G."/>
            <person name="Labadie P."/>
            <person name="Hunt B.G."/>
            <person name="Srinivasan R."/>
        </authorList>
    </citation>
    <scope>NUCLEOTIDE SEQUENCE</scope>
    <source>
        <strain evidence="3">PL_HMW_Pooled</strain>
        <tissue evidence="3">Head</tissue>
    </source>
</reference>
<keyword evidence="2" id="KW-1133">Transmembrane helix</keyword>
<protein>
    <submittedName>
        <fullName evidence="3">Lysosomal-associated transmembrane protein 5</fullName>
    </submittedName>
</protein>
<keyword evidence="2" id="KW-0472">Membrane</keyword>
<accession>A0AAE1L9N6</accession>
<keyword evidence="2 3" id="KW-0812">Transmembrane</keyword>
<sequence length="335" mass="35427">MPATPCSCRGEDEENKWFPEVERGCCCSLQTCCKIQAIMVVASSMLYTPMVLVEYFQPRHVYLTEKRQFPCRQPGAADFSMCDFDLDTATGQRPHGGVRGGGGGLLHQDEHQARAAEIVLKILLQFIAFLSALVFLVGIKRRRPKLLLPYVRVLAVHVVFSLLALLVKACVYGMWLEAVVIILPIGVGLPYYMWLCAYSLYRRMKRAVAAEEAAAVAMVVDAEAAAPVYAAPHGFVVPTGWGWAPPARGVTAGPGAAAVAGAGAPASVVAVSSAGAVVALPTGTLLAGPGSGGPHYDQTPAPAYDRPPSAKPDDSPPPPYESVVAMGANNKAPSP</sequence>